<keyword evidence="3" id="KW-0812">Transmembrane</keyword>
<gene>
    <name evidence="6" type="ORF">HGRIS_009710</name>
</gene>
<dbReference type="PANTHER" id="PTHR43708:SF5">
    <property type="entry name" value="CONSERVED EXPRESSED OXIDOREDUCTASE (EUROFUNG)-RELATED"/>
    <property type="match status" value="1"/>
</dbReference>
<sequence>MGHGVKSSTGLRWNPGLNVNVNGIAPIQSSQAMNKAINVCVLGVGLAGLTFHVPFILALPDRFTLHSVLERNPVSPGGKVQARFGVSPKIYRSLEAVLEDPEIELVIVGTPNHTHYEFAKRALESGKHVLVDKPITATSEQAKELGHLAKTKGLTLYPFQNRRWDADFLALRRLIDLPRSSPDSLGDIVEFESHYDRYRKGLKGTWKDKPLPANGQLYDLGTHIIDQTLNLFGRPTKLTAFVQNLRGVGHAEVDDSFTIHMHYPEGSALPYPMTAILRAHILSARAPQLRFVVRGTRGTYLKYGVDNQEDQLKAMQTPEGIFAPGFGAEPEQLWGTLEHITDDETTITKKSWPSESPGAYVELFKNLAAVIREGAEQAVKWEESTAVIEMVELAHKSAQEGRTIIVPNL</sequence>
<organism evidence="6 7">
    <name type="scientific">Hohenbuehelia grisea</name>
    <dbReference type="NCBI Taxonomy" id="104357"/>
    <lineage>
        <taxon>Eukaryota</taxon>
        <taxon>Fungi</taxon>
        <taxon>Dikarya</taxon>
        <taxon>Basidiomycota</taxon>
        <taxon>Agaricomycotina</taxon>
        <taxon>Agaricomycetes</taxon>
        <taxon>Agaricomycetidae</taxon>
        <taxon>Agaricales</taxon>
        <taxon>Pleurotineae</taxon>
        <taxon>Pleurotaceae</taxon>
        <taxon>Hohenbuehelia</taxon>
    </lineage>
</organism>
<feature type="domain" description="Gfo/Idh/MocA-like oxidoreductase N-terminal" evidence="4">
    <location>
        <begin position="37"/>
        <end position="156"/>
    </location>
</feature>
<evidence type="ECO:0000259" key="4">
    <source>
        <dbReference type="Pfam" id="PF01408"/>
    </source>
</evidence>
<dbReference type="Gene3D" id="3.40.50.720">
    <property type="entry name" value="NAD(P)-binding Rossmann-like Domain"/>
    <property type="match status" value="1"/>
</dbReference>
<dbReference type="Gene3D" id="3.30.360.10">
    <property type="entry name" value="Dihydrodipicolinate Reductase, domain 2"/>
    <property type="match status" value="1"/>
</dbReference>
<evidence type="ECO:0000256" key="2">
    <source>
        <dbReference type="ARBA" id="ARBA00023002"/>
    </source>
</evidence>
<keyword evidence="7" id="KW-1185">Reference proteome</keyword>
<dbReference type="Pfam" id="PF02894">
    <property type="entry name" value="GFO_IDH_MocA_C"/>
    <property type="match status" value="1"/>
</dbReference>
<proteinExistence type="inferred from homology"/>
<dbReference type="InterPro" id="IPR051317">
    <property type="entry name" value="Gfo/Idh/MocA_oxidoreduct"/>
</dbReference>
<evidence type="ECO:0008006" key="8">
    <source>
        <dbReference type="Google" id="ProtNLM"/>
    </source>
</evidence>
<dbReference type="Proteomes" id="UP001556367">
    <property type="component" value="Unassembled WGS sequence"/>
</dbReference>
<dbReference type="EMBL" id="JASNQZ010000012">
    <property type="protein sequence ID" value="KAL0949672.1"/>
    <property type="molecule type" value="Genomic_DNA"/>
</dbReference>
<keyword evidence="3" id="KW-1133">Transmembrane helix</keyword>
<feature type="transmembrane region" description="Helical" evidence="3">
    <location>
        <begin position="36"/>
        <end position="59"/>
    </location>
</feature>
<feature type="domain" description="Gfo/Idh/MocA-like oxidoreductase C-terminal" evidence="5">
    <location>
        <begin position="183"/>
        <end position="404"/>
    </location>
</feature>
<name>A0ABR3J206_9AGAR</name>
<protein>
    <recommendedName>
        <fullName evidence="8">Oxidoreductase</fullName>
    </recommendedName>
</protein>
<evidence type="ECO:0000313" key="7">
    <source>
        <dbReference type="Proteomes" id="UP001556367"/>
    </source>
</evidence>
<dbReference type="SUPFAM" id="SSF51735">
    <property type="entry name" value="NAD(P)-binding Rossmann-fold domains"/>
    <property type="match status" value="1"/>
</dbReference>
<comment type="caution">
    <text evidence="6">The sequence shown here is derived from an EMBL/GenBank/DDBJ whole genome shotgun (WGS) entry which is preliminary data.</text>
</comment>
<evidence type="ECO:0000256" key="1">
    <source>
        <dbReference type="ARBA" id="ARBA00010928"/>
    </source>
</evidence>
<keyword evidence="3" id="KW-0472">Membrane</keyword>
<comment type="similarity">
    <text evidence="1">Belongs to the Gfo/Idh/MocA family.</text>
</comment>
<keyword evidence="2" id="KW-0560">Oxidoreductase</keyword>
<evidence type="ECO:0000259" key="5">
    <source>
        <dbReference type="Pfam" id="PF02894"/>
    </source>
</evidence>
<dbReference type="Pfam" id="PF01408">
    <property type="entry name" value="GFO_IDH_MocA"/>
    <property type="match status" value="1"/>
</dbReference>
<dbReference type="InterPro" id="IPR036291">
    <property type="entry name" value="NAD(P)-bd_dom_sf"/>
</dbReference>
<evidence type="ECO:0000256" key="3">
    <source>
        <dbReference type="SAM" id="Phobius"/>
    </source>
</evidence>
<dbReference type="PANTHER" id="PTHR43708">
    <property type="entry name" value="CONSERVED EXPRESSED OXIDOREDUCTASE (EUROFUNG)"/>
    <property type="match status" value="1"/>
</dbReference>
<evidence type="ECO:0000313" key="6">
    <source>
        <dbReference type="EMBL" id="KAL0949672.1"/>
    </source>
</evidence>
<dbReference type="InterPro" id="IPR000683">
    <property type="entry name" value="Gfo/Idh/MocA-like_OxRdtase_N"/>
</dbReference>
<dbReference type="InterPro" id="IPR004104">
    <property type="entry name" value="Gfo/Idh/MocA-like_OxRdtase_C"/>
</dbReference>
<accession>A0ABR3J206</accession>
<reference evidence="7" key="1">
    <citation type="submission" date="2024-06" db="EMBL/GenBank/DDBJ databases">
        <title>Multi-omics analyses provide insights into the biosynthesis of the anticancer antibiotic pleurotin in Hohenbuehelia grisea.</title>
        <authorList>
            <person name="Weaver J.A."/>
            <person name="Alberti F."/>
        </authorList>
    </citation>
    <scope>NUCLEOTIDE SEQUENCE [LARGE SCALE GENOMIC DNA]</scope>
    <source>
        <strain evidence="7">T-177</strain>
    </source>
</reference>